<evidence type="ECO:0000313" key="1">
    <source>
        <dbReference type="EMBL" id="AKH48273.1"/>
    </source>
</evidence>
<name>A0A0F7L9I4_9VIRU</name>
<reference evidence="1" key="1">
    <citation type="journal article" date="2015" name="Front. Microbiol.">
        <title>Combining genomic sequencing methods to explore viral diversity and reveal potential virus-host interactions.</title>
        <authorList>
            <person name="Chow C.E."/>
            <person name="Winget D.M."/>
            <person name="White R.A.III."/>
            <person name="Hallam S.J."/>
            <person name="Suttle C.A."/>
        </authorList>
    </citation>
    <scope>NUCLEOTIDE SEQUENCE</scope>
    <source>
        <strain evidence="1">Oxic1_7</strain>
    </source>
</reference>
<protein>
    <submittedName>
        <fullName evidence="1">Uncharacterized protein</fullName>
    </submittedName>
</protein>
<sequence length="71" mass="8171">MPIVKIALKLIKGSKNTVNHTQNRFHLSHLHPHRSVWFLKLLILTLSCMFPVLQDSNPVQTLLGMFHQSLT</sequence>
<proteinExistence type="predicted"/>
<reference evidence="1" key="2">
    <citation type="submission" date="2015-03" db="EMBL/GenBank/DDBJ databases">
        <authorList>
            <person name="Chow C.-E.T."/>
            <person name="Winget D.M."/>
            <person name="White R.A.III."/>
            <person name="Hallam S.J."/>
            <person name="Suttle C.A."/>
        </authorList>
    </citation>
    <scope>NUCLEOTIDE SEQUENCE</scope>
    <source>
        <strain evidence="1">Oxic1_7</strain>
    </source>
</reference>
<dbReference type="EMBL" id="KR029602">
    <property type="protein sequence ID" value="AKH48273.1"/>
    <property type="molecule type" value="Genomic_DNA"/>
</dbReference>
<organism evidence="1">
    <name type="scientific">uncultured marine virus</name>
    <dbReference type="NCBI Taxonomy" id="186617"/>
    <lineage>
        <taxon>Viruses</taxon>
        <taxon>environmental samples</taxon>
    </lineage>
</organism>
<accession>A0A0F7L9I4</accession>